<keyword evidence="1" id="KW-0812">Transmembrane</keyword>
<dbReference type="EMBL" id="UAQE01000001">
    <property type="protein sequence ID" value="SPT96153.1"/>
    <property type="molecule type" value="Genomic_DNA"/>
</dbReference>
<evidence type="ECO:0000256" key="1">
    <source>
        <dbReference type="SAM" id="Phobius"/>
    </source>
</evidence>
<keyword evidence="1" id="KW-0472">Membrane</keyword>
<protein>
    <submittedName>
        <fullName evidence="2">Uncharacterized protein</fullName>
    </submittedName>
</protein>
<keyword evidence="1" id="KW-1133">Transmembrane helix</keyword>
<dbReference type="Proteomes" id="UP000251431">
    <property type="component" value="Unassembled WGS sequence"/>
</dbReference>
<dbReference type="AlphaFoldDB" id="A0A2X0XFU5"/>
<feature type="transmembrane region" description="Helical" evidence="1">
    <location>
        <begin position="6"/>
        <end position="24"/>
    </location>
</feature>
<proteinExistence type="predicted"/>
<name>A0A2X0XFU5_9BACI</name>
<organism evidence="2 3">
    <name type="scientific">Lysinibacillus capsici</name>
    <dbReference type="NCBI Taxonomy" id="2115968"/>
    <lineage>
        <taxon>Bacteria</taxon>
        <taxon>Bacillati</taxon>
        <taxon>Bacillota</taxon>
        <taxon>Bacilli</taxon>
        <taxon>Bacillales</taxon>
        <taxon>Bacillaceae</taxon>
        <taxon>Lysinibacillus</taxon>
    </lineage>
</organism>
<reference evidence="2 3" key="1">
    <citation type="submission" date="2018-06" db="EMBL/GenBank/DDBJ databases">
        <authorList>
            <consortium name="Pathogen Informatics"/>
            <person name="Doyle S."/>
        </authorList>
    </citation>
    <scope>NUCLEOTIDE SEQUENCE [LARGE SCALE GENOMIC DNA]</scope>
    <source>
        <strain evidence="2 3">NCTC7582</strain>
    </source>
</reference>
<accession>A0A2X0XFU5</accession>
<evidence type="ECO:0000313" key="3">
    <source>
        <dbReference type="Proteomes" id="UP000251431"/>
    </source>
</evidence>
<sequence length="57" mass="6827">MTVLMIVVFCCILLIGVVVTFQYLQVRRVRQEKKVMLEQRLEHLIYKNKNEKNESSD</sequence>
<gene>
    <name evidence="2" type="ORF">NCTC7582_00395</name>
</gene>
<evidence type="ECO:0000313" key="2">
    <source>
        <dbReference type="EMBL" id="SPT96153.1"/>
    </source>
</evidence>